<feature type="region of interest" description="Disordered" evidence="1">
    <location>
        <begin position="1"/>
        <end position="131"/>
    </location>
</feature>
<feature type="compositionally biased region" description="Basic and acidic residues" evidence="1">
    <location>
        <begin position="68"/>
        <end position="98"/>
    </location>
</feature>
<dbReference type="EMBL" id="JAFIRN010000001">
    <property type="protein sequence ID" value="KAG5858013.1"/>
    <property type="molecule type" value="Genomic_DNA"/>
</dbReference>
<feature type="compositionally biased region" description="Basic and acidic residues" evidence="1">
    <location>
        <begin position="28"/>
        <end position="38"/>
    </location>
</feature>
<name>A0A9D3S7U3_ANGAN</name>
<evidence type="ECO:0000313" key="3">
    <source>
        <dbReference type="Proteomes" id="UP001044222"/>
    </source>
</evidence>
<proteinExistence type="predicted"/>
<evidence type="ECO:0000256" key="1">
    <source>
        <dbReference type="SAM" id="MobiDB-lite"/>
    </source>
</evidence>
<organism evidence="2 3">
    <name type="scientific">Anguilla anguilla</name>
    <name type="common">European freshwater eel</name>
    <name type="synonym">Muraena anguilla</name>
    <dbReference type="NCBI Taxonomy" id="7936"/>
    <lineage>
        <taxon>Eukaryota</taxon>
        <taxon>Metazoa</taxon>
        <taxon>Chordata</taxon>
        <taxon>Craniata</taxon>
        <taxon>Vertebrata</taxon>
        <taxon>Euteleostomi</taxon>
        <taxon>Actinopterygii</taxon>
        <taxon>Neopterygii</taxon>
        <taxon>Teleostei</taxon>
        <taxon>Anguilliformes</taxon>
        <taxon>Anguillidae</taxon>
        <taxon>Anguilla</taxon>
    </lineage>
</organism>
<protein>
    <submittedName>
        <fullName evidence="2">Uncharacterized protein</fullName>
    </submittedName>
</protein>
<accession>A0A9D3S7U3</accession>
<evidence type="ECO:0000313" key="2">
    <source>
        <dbReference type="EMBL" id="KAG5858013.1"/>
    </source>
</evidence>
<feature type="compositionally biased region" description="Polar residues" evidence="1">
    <location>
        <begin position="122"/>
        <end position="131"/>
    </location>
</feature>
<feature type="compositionally biased region" description="Pro residues" evidence="1">
    <location>
        <begin position="101"/>
        <end position="111"/>
    </location>
</feature>
<gene>
    <name evidence="2" type="ORF">ANANG_G00025590</name>
</gene>
<keyword evidence="3" id="KW-1185">Reference proteome</keyword>
<reference evidence="2" key="1">
    <citation type="submission" date="2021-01" db="EMBL/GenBank/DDBJ databases">
        <title>A chromosome-scale assembly of European eel, Anguilla anguilla.</title>
        <authorList>
            <person name="Henkel C."/>
            <person name="Jong-Raadsen S.A."/>
            <person name="Dufour S."/>
            <person name="Weltzien F.-A."/>
            <person name="Palstra A.P."/>
            <person name="Pelster B."/>
            <person name="Spaink H.P."/>
            <person name="Van Den Thillart G.E."/>
            <person name="Jansen H."/>
            <person name="Zahm M."/>
            <person name="Klopp C."/>
            <person name="Cedric C."/>
            <person name="Louis A."/>
            <person name="Berthelot C."/>
            <person name="Parey E."/>
            <person name="Roest Crollius H."/>
            <person name="Montfort J."/>
            <person name="Robinson-Rechavi M."/>
            <person name="Bucao C."/>
            <person name="Bouchez O."/>
            <person name="Gislard M."/>
            <person name="Lluch J."/>
            <person name="Milhes M."/>
            <person name="Lampietro C."/>
            <person name="Lopez Roques C."/>
            <person name="Donnadieu C."/>
            <person name="Braasch I."/>
            <person name="Desvignes T."/>
            <person name="Postlethwait J."/>
            <person name="Bobe J."/>
            <person name="Guiguen Y."/>
            <person name="Dirks R."/>
        </authorList>
    </citation>
    <scope>NUCLEOTIDE SEQUENCE</scope>
    <source>
        <strain evidence="2">Tag_6206</strain>
        <tissue evidence="2">Liver</tissue>
    </source>
</reference>
<comment type="caution">
    <text evidence="2">The sequence shown here is derived from an EMBL/GenBank/DDBJ whole genome shotgun (WGS) entry which is preliminary data.</text>
</comment>
<sequence>MECKNIDTGLEEAPLPVEKSILSAPDVGPKDEDGEGVKAPRKQTPPQNVTPPRSPRLPQNLTPPRAETPTKSDPAPRAETPTKGESSLRAETPTKRDTPSTPGPSGSPAPKRPAGSCDRSDGQSGVRQERQ</sequence>
<dbReference type="Proteomes" id="UP001044222">
    <property type="component" value="Unassembled WGS sequence"/>
</dbReference>
<dbReference type="AlphaFoldDB" id="A0A9D3S7U3"/>